<geneLocation type="plasmid" evidence="1 2">
    <name>unnamed1</name>
</geneLocation>
<dbReference type="AlphaFoldDB" id="A0A8T8WHX5"/>
<keyword evidence="2" id="KW-1185">Reference proteome</keyword>
<dbReference type="GeneID" id="67179651"/>
<evidence type="ECO:0000313" key="1">
    <source>
        <dbReference type="EMBL" id="QZP39386.1"/>
    </source>
</evidence>
<accession>A0A8T8WHX5</accession>
<name>A0A8T8WHX5_9EURY</name>
<proteinExistence type="predicted"/>
<reference evidence="1 2" key="1">
    <citation type="journal article" date="2021" name="Int. J. Syst. Evol. Microbiol.">
        <title>Halobaculum halophilum sp. nov. and Halobaculum salinum sp. nov., isolated from salt lake and saline soil.</title>
        <authorList>
            <person name="Cui H.L."/>
            <person name="Shi X.W."/>
            <person name="Yin X.M."/>
            <person name="Yang X.Y."/>
            <person name="Hou J."/>
            <person name="Zhu L."/>
        </authorList>
    </citation>
    <scope>NUCLEOTIDE SEQUENCE [LARGE SCALE GENOMIC DNA]</scope>
    <source>
        <strain evidence="1 2">NBRC 109044</strain>
    </source>
</reference>
<dbReference type="Proteomes" id="UP000826254">
    <property type="component" value="Plasmid unnamed1"/>
</dbReference>
<dbReference type="RefSeq" id="WP_222609140.1">
    <property type="nucleotide sequence ID" value="NZ_CP081959.1"/>
</dbReference>
<gene>
    <name evidence="1" type="ORF">K6T50_15875</name>
</gene>
<evidence type="ECO:0000313" key="2">
    <source>
        <dbReference type="Proteomes" id="UP000826254"/>
    </source>
</evidence>
<dbReference type="KEGG" id="hmp:K6T50_15875"/>
<sequence length="319" mass="34685">MGDSERSTDGYDLEDLREQIGRREILLGAVVLGGGSMLLNPSGSSQSEDSNHLAQAETRLSEVAERINDADVVNPLQTSTLHDEITRAVESVTDILNRYGSGGPQTEQRVSALRTAIEYYNTLAAAFKTGAALSGRVAKSELAVLYHNQSLEYEPAAAFDLESFEESIIRLTQAEIDPDAVTSKTGQLVPNQQEVIESLHGQRDLFDQHLTAQQAYFDTAKTIEAGIHAHEQSQYDAARSQLIDARDSLSGGIPQMEASYQVSNTGLSISQFATVLELRRDGVSKLLSVCEESISEKEKRAGANSGLDYLYQARAVVTS</sequence>
<protein>
    <submittedName>
        <fullName evidence="1">Uncharacterized protein</fullName>
    </submittedName>
</protein>
<organism evidence="1 2">
    <name type="scientific">Halobaculum magnesiiphilum</name>
    <dbReference type="NCBI Taxonomy" id="1017351"/>
    <lineage>
        <taxon>Archaea</taxon>
        <taxon>Methanobacteriati</taxon>
        <taxon>Methanobacteriota</taxon>
        <taxon>Stenosarchaea group</taxon>
        <taxon>Halobacteria</taxon>
        <taxon>Halobacteriales</taxon>
        <taxon>Haloferacaceae</taxon>
        <taxon>Halobaculum</taxon>
    </lineage>
</organism>
<keyword evidence="1" id="KW-0614">Plasmid</keyword>
<dbReference type="EMBL" id="CP081959">
    <property type="protein sequence ID" value="QZP39386.1"/>
    <property type="molecule type" value="Genomic_DNA"/>
</dbReference>